<evidence type="ECO:0000259" key="1">
    <source>
        <dbReference type="PROSITE" id="PS51410"/>
    </source>
</evidence>
<evidence type="ECO:0000313" key="3">
    <source>
        <dbReference type="Proteomes" id="UP001273935"/>
    </source>
</evidence>
<sequence>FAEFTHTYGKLGLKATKEERVYLARLYWMTIEFGLVDQGHDVLVGQLEQALQLRQHEVQGLQDIDPVRRA</sequence>
<protein>
    <submittedName>
        <fullName evidence="2">Phenylalanine 4-monooxygenase</fullName>
        <ecNumber evidence="2">1.14.16.1</ecNumber>
    </submittedName>
</protein>
<evidence type="ECO:0000313" key="2">
    <source>
        <dbReference type="EMBL" id="MDV3444051.1"/>
    </source>
</evidence>
<feature type="domain" description="Biopterin-dependent aromatic amino acid hydroxylase family profile" evidence="1">
    <location>
        <begin position="1"/>
        <end position="70"/>
    </location>
</feature>
<proteinExistence type="predicted"/>
<name>A0ABU3Y232_9GAMM</name>
<gene>
    <name evidence="2" type="primary">phhA</name>
    <name evidence="2" type="ORF">R0G64_32640</name>
</gene>
<dbReference type="EMBL" id="JAWJUL010000628">
    <property type="protein sequence ID" value="MDV3444051.1"/>
    <property type="molecule type" value="Genomic_DNA"/>
</dbReference>
<feature type="non-terminal residue" evidence="2">
    <location>
        <position position="70"/>
    </location>
</feature>
<accession>A0ABU3Y232</accession>
<dbReference type="Proteomes" id="UP001273935">
    <property type="component" value="Unassembled WGS sequence"/>
</dbReference>
<dbReference type="InterPro" id="IPR019774">
    <property type="entry name" value="Aromatic-AA_hydroxylase_C"/>
</dbReference>
<dbReference type="Gene3D" id="1.10.800.10">
    <property type="entry name" value="Aromatic amino acid hydroxylase"/>
    <property type="match status" value="1"/>
</dbReference>
<dbReference type="GO" id="GO:0004505">
    <property type="term" value="F:phenylalanine 4-monooxygenase activity"/>
    <property type="evidence" value="ECO:0007669"/>
    <property type="project" value="UniProtKB-EC"/>
</dbReference>
<comment type="caution">
    <text evidence="2">The sequence shown here is derived from an EMBL/GenBank/DDBJ whole genome shotgun (WGS) entry which is preliminary data.</text>
</comment>
<feature type="non-terminal residue" evidence="2">
    <location>
        <position position="1"/>
    </location>
</feature>
<keyword evidence="3" id="KW-1185">Reference proteome</keyword>
<dbReference type="SUPFAM" id="SSF56534">
    <property type="entry name" value="Aromatic aminoacid monoxygenases, catalytic and oligomerization domains"/>
    <property type="match status" value="1"/>
</dbReference>
<dbReference type="EC" id="1.14.16.1" evidence="2"/>
<dbReference type="InterPro" id="IPR036951">
    <property type="entry name" value="ArAA_hydroxylase_sf"/>
</dbReference>
<dbReference type="PROSITE" id="PS51410">
    <property type="entry name" value="BH4_AAA_HYDROXYL_2"/>
    <property type="match status" value="1"/>
</dbReference>
<dbReference type="InterPro" id="IPR036329">
    <property type="entry name" value="Aro-AA_hydroxylase_C_sf"/>
</dbReference>
<keyword evidence="2" id="KW-0560">Oxidoreductase</keyword>
<organism evidence="2 3">
    <name type="scientific">Metapseudomonas otitidis</name>
    <dbReference type="NCBI Taxonomy" id="319939"/>
    <lineage>
        <taxon>Bacteria</taxon>
        <taxon>Pseudomonadati</taxon>
        <taxon>Pseudomonadota</taxon>
        <taxon>Gammaproteobacteria</taxon>
        <taxon>Pseudomonadales</taxon>
        <taxon>Pseudomonadaceae</taxon>
        <taxon>Metapseudomonas</taxon>
    </lineage>
</organism>
<reference evidence="2 3" key="1">
    <citation type="submission" date="2023-10" db="EMBL/GenBank/DDBJ databases">
        <title>Pseudomonas otitidis isolated from a paediatric patient with cystic fibrosis in Chile.</title>
        <authorList>
            <person name="Amsteins-Romero L."/>
            <person name="Opazo-Capurro A."/>
            <person name="Matus-Kohler M."/>
            <person name="Gonzalez-Rocha G."/>
        </authorList>
    </citation>
    <scope>NUCLEOTIDE SEQUENCE [LARGE SCALE GENOMIC DNA]</scope>
    <source>
        <strain evidence="2 3">P-714</strain>
    </source>
</reference>